<keyword evidence="5" id="KW-0963">Cytoplasm</keyword>
<dbReference type="HAMAP" id="MF_00900">
    <property type="entry name" value="GTPase_HflX"/>
    <property type="match status" value="1"/>
</dbReference>
<keyword evidence="3" id="KW-0460">Magnesium</keyword>
<dbReference type="Pfam" id="PF01926">
    <property type="entry name" value="MMR_HSR1"/>
    <property type="match status" value="1"/>
</dbReference>
<dbReference type="Pfam" id="PF13167">
    <property type="entry name" value="GTP-bdg_N"/>
    <property type="match status" value="1"/>
</dbReference>
<comment type="function">
    <text evidence="5">GTPase that associates with the 50S ribosomal subunit and may have a role during protein synthesis or ribosome biogenesis.</text>
</comment>
<keyword evidence="4 5" id="KW-0342">GTP-binding</keyword>
<evidence type="ECO:0000256" key="3">
    <source>
        <dbReference type="ARBA" id="ARBA00022842"/>
    </source>
</evidence>
<comment type="subunit">
    <text evidence="5">Monomer. Associates with the 50S ribosomal subunit.</text>
</comment>
<dbReference type="InterPro" id="IPR042108">
    <property type="entry name" value="GTPase_HflX_N_sf"/>
</dbReference>
<dbReference type="InterPro" id="IPR006073">
    <property type="entry name" value="GTP-bd"/>
</dbReference>
<dbReference type="InterPro" id="IPR016496">
    <property type="entry name" value="GTPase_HflX"/>
</dbReference>
<keyword evidence="1" id="KW-0479">Metal-binding</keyword>
<dbReference type="InterPro" id="IPR045498">
    <property type="entry name" value="HflX_C"/>
</dbReference>
<sequence>MEFRSFEGNAADRPAAGSASTGRVLVVGPYLRERRGDAEASAYAHIRDTEARLEEAVGLARAIELEVVEAIAAPLSQIRPATYLGKGKVEEIAGVIAANEIGIVVMDCALSPIQQRNLEKEFKAKVLDRTGLILEIFGRRAKTKEGTLQVELAHLNYQRSRLVRSWTHLERQRGGFGFMGGPGETQIEADRRMIGDRIGRLEADLKKVQATRRLHRAGRQRVPYRVVALVGYTNAGKSTLFNRLTRADVQAEDMLFATLDPTLRALTLPHGGKAMLSDTVGFISNLPTQLVAAFRATLEEVLEADIILHVRDISHEDAEAQQSDVDNVLRQLGIDTEGGARILEVWNKIDRFSEEERENLANIAARRPTESPVFMVSAVTGEGVNELLTSIEDRLAATRITLDLSIDASDGAGISWLHRNAEVLAKELHDGHFDMTVRVDETKRDVVISKFGAVLRAME</sequence>
<dbReference type="CDD" id="cd01878">
    <property type="entry name" value="HflX"/>
    <property type="match status" value="1"/>
</dbReference>
<evidence type="ECO:0000313" key="8">
    <source>
        <dbReference type="Proteomes" id="UP000682843"/>
    </source>
</evidence>
<dbReference type="PROSITE" id="PS51705">
    <property type="entry name" value="G_HFLX"/>
    <property type="match status" value="1"/>
</dbReference>
<evidence type="ECO:0000256" key="4">
    <source>
        <dbReference type="ARBA" id="ARBA00023134"/>
    </source>
</evidence>
<dbReference type="InterPro" id="IPR032305">
    <property type="entry name" value="GTP-bd_M"/>
</dbReference>
<dbReference type="Gene3D" id="3.40.50.300">
    <property type="entry name" value="P-loop containing nucleotide triphosphate hydrolases"/>
    <property type="match status" value="1"/>
</dbReference>
<dbReference type="Proteomes" id="UP000682843">
    <property type="component" value="Chromosome"/>
</dbReference>
<comment type="subcellular location">
    <subcellularLocation>
        <location evidence="5">Cytoplasm</location>
    </subcellularLocation>
    <text evidence="5">May associate with membranes.</text>
</comment>
<comment type="similarity">
    <text evidence="5">Belongs to the TRAFAC class OBG-HflX-like GTPase superfamily. HflX GTPase family.</text>
</comment>
<dbReference type="Pfam" id="PF19275">
    <property type="entry name" value="HflX_C"/>
    <property type="match status" value="1"/>
</dbReference>
<dbReference type="Gene3D" id="3.40.50.11060">
    <property type="entry name" value="GTPase HflX, N-terminal domain"/>
    <property type="match status" value="1"/>
</dbReference>
<dbReference type="PANTHER" id="PTHR10229">
    <property type="entry name" value="GTP-BINDING PROTEIN HFLX"/>
    <property type="match status" value="1"/>
</dbReference>
<dbReference type="InterPro" id="IPR027417">
    <property type="entry name" value="P-loop_NTPase"/>
</dbReference>
<dbReference type="PANTHER" id="PTHR10229:SF0">
    <property type="entry name" value="GTP-BINDING PROTEIN 6-RELATED"/>
    <property type="match status" value="1"/>
</dbReference>
<dbReference type="PRINTS" id="PR00326">
    <property type="entry name" value="GTP1OBG"/>
</dbReference>
<name>A0ABX8A8K8_9BRAD</name>
<evidence type="ECO:0000256" key="5">
    <source>
        <dbReference type="HAMAP-Rule" id="MF_00900"/>
    </source>
</evidence>
<evidence type="ECO:0000259" key="6">
    <source>
        <dbReference type="PROSITE" id="PS51705"/>
    </source>
</evidence>
<evidence type="ECO:0000256" key="1">
    <source>
        <dbReference type="ARBA" id="ARBA00022723"/>
    </source>
</evidence>
<evidence type="ECO:0000256" key="2">
    <source>
        <dbReference type="ARBA" id="ARBA00022741"/>
    </source>
</evidence>
<dbReference type="PIRSF" id="PIRSF006809">
    <property type="entry name" value="GTP-binding_hflX_prd"/>
    <property type="match status" value="1"/>
</dbReference>
<keyword evidence="2 5" id="KW-0547">Nucleotide-binding</keyword>
<dbReference type="Gene3D" id="6.10.250.2860">
    <property type="match status" value="1"/>
</dbReference>
<organism evidence="7 8">
    <name type="scientific">Tardiphaga alba</name>
    <dbReference type="NCBI Taxonomy" id="340268"/>
    <lineage>
        <taxon>Bacteria</taxon>
        <taxon>Pseudomonadati</taxon>
        <taxon>Pseudomonadota</taxon>
        <taxon>Alphaproteobacteria</taxon>
        <taxon>Hyphomicrobiales</taxon>
        <taxon>Nitrobacteraceae</taxon>
        <taxon>Tardiphaga</taxon>
    </lineage>
</organism>
<gene>
    <name evidence="5 7" type="primary">hflX</name>
    <name evidence="7" type="ORF">RPMA_14860</name>
</gene>
<dbReference type="SUPFAM" id="SSF52540">
    <property type="entry name" value="P-loop containing nucleoside triphosphate hydrolases"/>
    <property type="match status" value="1"/>
</dbReference>
<dbReference type="InterPro" id="IPR025121">
    <property type="entry name" value="GTPase_HflX_N"/>
</dbReference>
<keyword evidence="8" id="KW-1185">Reference proteome</keyword>
<evidence type="ECO:0000313" key="7">
    <source>
        <dbReference type="EMBL" id="QUS39969.1"/>
    </source>
</evidence>
<feature type="domain" description="Hflx-type G" evidence="6">
    <location>
        <begin position="225"/>
        <end position="399"/>
    </location>
</feature>
<dbReference type="InterPro" id="IPR030394">
    <property type="entry name" value="G_HFLX_dom"/>
</dbReference>
<dbReference type="RefSeq" id="WP_211908185.1">
    <property type="nucleotide sequence ID" value="NZ_CP036498.1"/>
</dbReference>
<dbReference type="Pfam" id="PF16360">
    <property type="entry name" value="GTP-bdg_M"/>
    <property type="match status" value="1"/>
</dbReference>
<accession>A0ABX8A8K8</accession>
<dbReference type="NCBIfam" id="TIGR03156">
    <property type="entry name" value="GTP_HflX"/>
    <property type="match status" value="1"/>
</dbReference>
<protein>
    <recommendedName>
        <fullName evidence="5">GTPase HflX</fullName>
    </recommendedName>
    <alternativeName>
        <fullName evidence="5">GTP-binding protein HflX</fullName>
    </alternativeName>
</protein>
<proteinExistence type="inferred from homology"/>
<reference evidence="7 8" key="1">
    <citation type="submission" date="2019-02" db="EMBL/GenBank/DDBJ databases">
        <title>Emended description of the genus Rhodopseudomonas and description of Rhodopseudomonas albus sp. nov., a non-phototrophic, heavy-metal-tolerant bacterium isolated from garden soil.</title>
        <authorList>
            <person name="Bao Z."/>
            <person name="Cao W.W."/>
            <person name="Sato Y."/>
            <person name="Nishizawa T."/>
            <person name="Zhao J."/>
            <person name="Guo Y."/>
            <person name="Ohta H."/>
        </authorList>
    </citation>
    <scope>NUCLEOTIDE SEQUENCE [LARGE SCALE GENOMIC DNA]</scope>
    <source>
        <strain evidence="7 8">SK50-23</strain>
    </source>
</reference>
<dbReference type="EMBL" id="CP036498">
    <property type="protein sequence ID" value="QUS39969.1"/>
    <property type="molecule type" value="Genomic_DNA"/>
</dbReference>